<evidence type="ECO:0000256" key="3">
    <source>
        <dbReference type="PROSITE-ProRule" id="PRU10007"/>
    </source>
</evidence>
<dbReference type="InterPro" id="IPR016163">
    <property type="entry name" value="Ald_DH_C"/>
</dbReference>
<dbReference type="PROSITE" id="PS00687">
    <property type="entry name" value="ALDEHYDE_DEHYDR_GLU"/>
    <property type="match status" value="1"/>
</dbReference>
<sequence>MSNAITTDLLIAGELSTGRGAPRDVRNPATEEVVAVVHDGSVDDLERALAAADRAWGPWAATPPGERATILRRIADLLDEHAEELAQLLVAEVGKPISEARGETGATSGYFRYTASLLETLTDEMGYTPNRGESLWVRRRPHGVVGAIIPWNYPSALTSRKVAPAIAAGNAIVVKPDEKTPLSALAVARIIHDSGLLPPGLVNVVTGPGEVIGSALVTSRATQMISMTGSTFAGKAILAAAASQVKPVSLELGGNAPLIVMPDADLDHAVAETVASRHANNGQVCICAERIFVHRDVYDDFVERYVAAVGELVVGDPLSESTQLGPKVSRAELEKTQALVAESTAQGARVVLGADLPDAEAFRAGYWMNPVVLADVTDEMAVFTHEVFGPVSPISVFDTWDEVVARANDTNYGLSAYVFTSSLDTAFRASDDLSFGEVYVNRTGPEEMNGFHTGFRESGLGGDDGPHGFDQFFRRQTTYVRHTSQRS</sequence>
<reference evidence="6 7" key="1">
    <citation type="submission" date="2018-04" db="EMBL/GenBank/DDBJ databases">
        <authorList>
            <person name="Go L.Y."/>
            <person name="Mitchell J.A."/>
        </authorList>
    </citation>
    <scope>NUCLEOTIDE SEQUENCE [LARGE SCALE GENOMIC DNA]</scope>
    <source>
        <strain evidence="6 7">TPD7010</strain>
    </source>
</reference>
<dbReference type="FunFam" id="3.40.309.10:FF:000009">
    <property type="entry name" value="Aldehyde dehydrogenase A"/>
    <property type="match status" value="1"/>
</dbReference>
<evidence type="ECO:0000256" key="2">
    <source>
        <dbReference type="ARBA" id="ARBA00023002"/>
    </source>
</evidence>
<dbReference type="InterPro" id="IPR029510">
    <property type="entry name" value="Ald_DH_CS_GLU"/>
</dbReference>
<evidence type="ECO:0000259" key="5">
    <source>
        <dbReference type="Pfam" id="PF00171"/>
    </source>
</evidence>
<evidence type="ECO:0000313" key="6">
    <source>
        <dbReference type="EMBL" id="PVE69926.1"/>
    </source>
</evidence>
<dbReference type="Gene3D" id="3.40.605.10">
    <property type="entry name" value="Aldehyde Dehydrogenase, Chain A, domain 1"/>
    <property type="match status" value="1"/>
</dbReference>
<proteinExistence type="inferred from homology"/>
<dbReference type="GO" id="GO:0009450">
    <property type="term" value="P:gamma-aminobutyric acid catabolic process"/>
    <property type="evidence" value="ECO:0007669"/>
    <property type="project" value="TreeGrafter"/>
</dbReference>
<dbReference type="EMBL" id="QDFT01000024">
    <property type="protein sequence ID" value="PVE69926.1"/>
    <property type="molecule type" value="Genomic_DNA"/>
</dbReference>
<protein>
    <submittedName>
        <fullName evidence="6">Aldehyde dehydrogenase</fullName>
    </submittedName>
</protein>
<feature type="active site" evidence="3">
    <location>
        <position position="251"/>
    </location>
</feature>
<evidence type="ECO:0000313" key="7">
    <source>
        <dbReference type="Proteomes" id="UP000244649"/>
    </source>
</evidence>
<gene>
    <name evidence="6" type="ORF">DC432_10405</name>
</gene>
<feature type="domain" description="Aldehyde dehydrogenase" evidence="5">
    <location>
        <begin position="23"/>
        <end position="477"/>
    </location>
</feature>
<dbReference type="SUPFAM" id="SSF53720">
    <property type="entry name" value="ALDH-like"/>
    <property type="match status" value="1"/>
</dbReference>
<comment type="similarity">
    <text evidence="1 4">Belongs to the aldehyde dehydrogenase family.</text>
</comment>
<dbReference type="InterPro" id="IPR016161">
    <property type="entry name" value="Ald_DH/histidinol_DH"/>
</dbReference>
<dbReference type="InterPro" id="IPR015590">
    <property type="entry name" value="Aldehyde_DH_dom"/>
</dbReference>
<dbReference type="PANTHER" id="PTHR43353:SF5">
    <property type="entry name" value="SUCCINATE-SEMIALDEHYDE DEHYDROGENASE, MITOCHONDRIAL"/>
    <property type="match status" value="1"/>
</dbReference>
<dbReference type="Gene3D" id="3.40.309.10">
    <property type="entry name" value="Aldehyde Dehydrogenase, Chain A, domain 2"/>
    <property type="match status" value="1"/>
</dbReference>
<name>A0A2T7WDI3_MICTE</name>
<dbReference type="InterPro" id="IPR016162">
    <property type="entry name" value="Ald_DH_N"/>
</dbReference>
<dbReference type="AlphaFoldDB" id="A0A2T7WDI3"/>
<dbReference type="PANTHER" id="PTHR43353">
    <property type="entry name" value="SUCCINATE-SEMIALDEHYDE DEHYDROGENASE, MITOCHONDRIAL"/>
    <property type="match status" value="1"/>
</dbReference>
<evidence type="ECO:0000256" key="4">
    <source>
        <dbReference type="RuleBase" id="RU003345"/>
    </source>
</evidence>
<dbReference type="FunFam" id="3.40.605.10:FF:000007">
    <property type="entry name" value="NAD/NADP-dependent betaine aldehyde dehydrogenase"/>
    <property type="match status" value="1"/>
</dbReference>
<dbReference type="GO" id="GO:0004777">
    <property type="term" value="F:succinate-semialdehyde dehydrogenase (NAD+) activity"/>
    <property type="evidence" value="ECO:0007669"/>
    <property type="project" value="TreeGrafter"/>
</dbReference>
<organism evidence="6 7">
    <name type="scientific">Microbacterium testaceum</name>
    <name type="common">Aureobacterium testaceum</name>
    <name type="synonym">Brevibacterium testaceum</name>
    <dbReference type="NCBI Taxonomy" id="2033"/>
    <lineage>
        <taxon>Bacteria</taxon>
        <taxon>Bacillati</taxon>
        <taxon>Actinomycetota</taxon>
        <taxon>Actinomycetes</taxon>
        <taxon>Micrococcales</taxon>
        <taxon>Microbacteriaceae</taxon>
        <taxon>Microbacterium</taxon>
    </lineage>
</organism>
<dbReference type="Proteomes" id="UP000244649">
    <property type="component" value="Unassembled WGS sequence"/>
</dbReference>
<evidence type="ECO:0000256" key="1">
    <source>
        <dbReference type="ARBA" id="ARBA00009986"/>
    </source>
</evidence>
<comment type="caution">
    <text evidence="6">The sequence shown here is derived from an EMBL/GenBank/DDBJ whole genome shotgun (WGS) entry which is preliminary data.</text>
</comment>
<dbReference type="Pfam" id="PF00171">
    <property type="entry name" value="Aldedh"/>
    <property type="match status" value="1"/>
</dbReference>
<keyword evidence="2 4" id="KW-0560">Oxidoreductase</keyword>
<accession>A0A2T7WDI3</accession>
<dbReference type="InterPro" id="IPR050740">
    <property type="entry name" value="Aldehyde_DH_Superfamily"/>
</dbReference>
<dbReference type="RefSeq" id="WP_116537840.1">
    <property type="nucleotide sequence ID" value="NZ_QDFT01000024.1"/>
</dbReference>